<dbReference type="EMBL" id="JXXK01000021">
    <property type="protein sequence ID" value="KJF39199.1"/>
    <property type="molecule type" value="Genomic_DNA"/>
</dbReference>
<name>A0A0D8IXK1_9FIRM</name>
<dbReference type="RefSeq" id="WP_050005886.1">
    <property type="nucleotide sequence ID" value="NZ_JXXK01000021.1"/>
</dbReference>
<proteinExistence type="predicted"/>
<evidence type="ECO:0000313" key="2">
    <source>
        <dbReference type="Proteomes" id="UP000032483"/>
    </source>
</evidence>
<comment type="caution">
    <text evidence="1">The sequence shown here is derived from an EMBL/GenBank/DDBJ whole genome shotgun (WGS) entry which is preliminary data.</text>
</comment>
<evidence type="ECO:0000313" key="1">
    <source>
        <dbReference type="EMBL" id="KJF39199.1"/>
    </source>
</evidence>
<dbReference type="AlphaFoldDB" id="A0A0D8IXK1"/>
<keyword evidence="2" id="KW-1185">Reference proteome</keyword>
<dbReference type="GeneID" id="42857559"/>
<sequence length="105" mass="12207">MKNLDKNGYAPSIVTFDTDCCFLCGGQDEKLDRHECFGGAMREKSKRLGLWVPLCHNRCHEYGPNAVHSNRESRTYCQQAAQKAAMQEYGWGKEDFIREFYKNYL</sequence>
<organism evidence="1 2">
    <name type="scientific">Ruthenibacterium lactatiformans</name>
    <dbReference type="NCBI Taxonomy" id="1550024"/>
    <lineage>
        <taxon>Bacteria</taxon>
        <taxon>Bacillati</taxon>
        <taxon>Bacillota</taxon>
        <taxon>Clostridia</taxon>
        <taxon>Eubacteriales</taxon>
        <taxon>Oscillospiraceae</taxon>
        <taxon>Ruthenibacterium</taxon>
    </lineage>
</organism>
<dbReference type="Proteomes" id="UP000032483">
    <property type="component" value="Unassembled WGS sequence"/>
</dbReference>
<protein>
    <submittedName>
        <fullName evidence="1">Uncharacterized protein</fullName>
    </submittedName>
</protein>
<accession>A0A0D8IXK1</accession>
<reference evidence="1" key="1">
    <citation type="submission" date="2015-02" db="EMBL/GenBank/DDBJ databases">
        <title>A novel member of the family Ruminococcaceae isolated from human feces.</title>
        <authorList>
            <person name="Shkoporov A.N."/>
            <person name="Chaplin A.V."/>
            <person name="Motuzova O.V."/>
            <person name="Kafarskaia L.I."/>
            <person name="Khokhlova E.V."/>
            <person name="Efimov B.A."/>
        </authorList>
    </citation>
    <scope>NUCLEOTIDE SEQUENCE [LARGE SCALE GENOMIC DNA]</scope>
    <source>
        <strain evidence="1">585-1</strain>
    </source>
</reference>
<gene>
    <name evidence="1" type="ORF">TQ39_13380</name>
</gene>